<dbReference type="Proteomes" id="UP000682739">
    <property type="component" value="Chromosome"/>
</dbReference>
<feature type="domain" description="CBS" evidence="2">
    <location>
        <begin position="1"/>
        <end position="60"/>
    </location>
</feature>
<evidence type="ECO:0000313" key="4">
    <source>
        <dbReference type="Proteomes" id="UP000682739"/>
    </source>
</evidence>
<protein>
    <submittedName>
        <fullName evidence="3">Nucleotidyltransferase family protein</fullName>
    </submittedName>
</protein>
<dbReference type="SMART" id="SM00116">
    <property type="entry name" value="CBS"/>
    <property type="match status" value="2"/>
</dbReference>
<organism evidence="3 4">
    <name type="scientific">Psychrosphaera ytuae</name>
    <dbReference type="NCBI Taxonomy" id="2820710"/>
    <lineage>
        <taxon>Bacteria</taxon>
        <taxon>Pseudomonadati</taxon>
        <taxon>Pseudomonadota</taxon>
        <taxon>Gammaproteobacteria</taxon>
        <taxon>Alteromonadales</taxon>
        <taxon>Pseudoalteromonadaceae</taxon>
        <taxon>Psychrosphaera</taxon>
    </lineage>
</organism>
<dbReference type="Gene3D" id="3.90.550.10">
    <property type="entry name" value="Spore Coat Polysaccharide Biosynthesis Protein SpsA, Chain A"/>
    <property type="match status" value="1"/>
</dbReference>
<evidence type="ECO:0000259" key="2">
    <source>
        <dbReference type="PROSITE" id="PS51371"/>
    </source>
</evidence>
<dbReference type="InterPro" id="IPR005835">
    <property type="entry name" value="NTP_transferase_dom"/>
</dbReference>
<reference evidence="3" key="1">
    <citation type="submission" date="2021-03" db="EMBL/GenBank/DDBJ databases">
        <title>Description of Psychrosphaera ytuae sp. nov. isolated from deep sea sediment of South China Sea.</title>
        <authorList>
            <person name="Zhang J."/>
            <person name="Xu X.-D."/>
        </authorList>
    </citation>
    <scope>NUCLEOTIDE SEQUENCE</scope>
    <source>
        <strain evidence="3">MTZ26</strain>
    </source>
</reference>
<evidence type="ECO:0000256" key="1">
    <source>
        <dbReference type="PROSITE-ProRule" id="PRU00703"/>
    </source>
</evidence>
<dbReference type="SUPFAM" id="SSF54631">
    <property type="entry name" value="CBS-domain pair"/>
    <property type="match status" value="1"/>
</dbReference>
<dbReference type="KEGG" id="psym:J1N51_14015"/>
<dbReference type="CDD" id="cd04607">
    <property type="entry name" value="CBS_pair_NTP_transferase_assoc"/>
    <property type="match status" value="1"/>
</dbReference>
<feature type="domain" description="CBS" evidence="2">
    <location>
        <begin position="66"/>
        <end position="122"/>
    </location>
</feature>
<dbReference type="Pfam" id="PF00483">
    <property type="entry name" value="NTP_transferase"/>
    <property type="match status" value="1"/>
</dbReference>
<dbReference type="SUPFAM" id="SSF53448">
    <property type="entry name" value="Nucleotide-diphospho-sugar transferases"/>
    <property type="match status" value="1"/>
</dbReference>
<dbReference type="CDD" id="cd06426">
    <property type="entry name" value="NTP_transferase_like_2"/>
    <property type="match status" value="1"/>
</dbReference>
<keyword evidence="4" id="KW-1185">Reference proteome</keyword>
<dbReference type="Gene3D" id="3.10.580.10">
    <property type="entry name" value="CBS-domain"/>
    <property type="match status" value="1"/>
</dbReference>
<dbReference type="RefSeq" id="WP_208831861.1">
    <property type="nucleotide sequence ID" value="NZ_CP072110.1"/>
</dbReference>
<sequence>MKNWQNVVVNTSSTLEQAIQVMEAGALRIVLVVDDQNKLRGTVTDGDLRRALIKQVNLQSSVDSVMCAKPLVVDKTIAREDVIRLLERNKLLHMPVVNDDDELVGLHTIDDFYTSSKYDNIVFLMAGGFGTRLRPLTNSCPKPMLKIGDKPILELILESFIKSGFHRFYISLHYLPEMIKSYFGDGSKWGVSIEYVNEDKPLGTAGALGLLPQEKIDAPVFVMNGDLLTDVDFVSMREFHLEHDSVATMGVREYEHQVPYGVIEMDGSRISSVVEKPTQKFFVNAGIYVLSETLVKSIKKGQYLDMPDLLAEQISEDKQVSSFPIREYWLDIGRMNDFERAQEEFDERFN</sequence>
<dbReference type="PROSITE" id="PS51371">
    <property type="entry name" value="CBS"/>
    <property type="match status" value="2"/>
</dbReference>
<dbReference type="AlphaFoldDB" id="A0A975DCH3"/>
<gene>
    <name evidence="3" type="ORF">J1N51_14015</name>
</gene>
<dbReference type="InterPro" id="IPR050486">
    <property type="entry name" value="Mannose-1P_guanyltransferase"/>
</dbReference>
<keyword evidence="1" id="KW-0129">CBS domain</keyword>
<dbReference type="Pfam" id="PF00571">
    <property type="entry name" value="CBS"/>
    <property type="match status" value="2"/>
</dbReference>
<dbReference type="InterPro" id="IPR046342">
    <property type="entry name" value="CBS_dom_sf"/>
</dbReference>
<accession>A0A975DCH3</accession>
<proteinExistence type="predicted"/>
<dbReference type="PANTHER" id="PTHR22572">
    <property type="entry name" value="SUGAR-1-PHOSPHATE GUANYL TRANSFERASE"/>
    <property type="match status" value="1"/>
</dbReference>
<name>A0A975DCH3_9GAMM</name>
<dbReference type="InterPro" id="IPR000644">
    <property type="entry name" value="CBS_dom"/>
</dbReference>
<dbReference type="EMBL" id="CP072110">
    <property type="protein sequence ID" value="QTH63806.1"/>
    <property type="molecule type" value="Genomic_DNA"/>
</dbReference>
<dbReference type="InterPro" id="IPR029044">
    <property type="entry name" value="Nucleotide-diphossugar_trans"/>
</dbReference>
<evidence type="ECO:0000313" key="3">
    <source>
        <dbReference type="EMBL" id="QTH63806.1"/>
    </source>
</evidence>